<keyword evidence="2" id="KW-1185">Reference proteome</keyword>
<proteinExistence type="predicted"/>
<gene>
    <name evidence="1" type="ORF">E2562_035200</name>
</gene>
<comment type="caution">
    <text evidence="1">The sequence shown here is derived from an EMBL/GenBank/DDBJ whole genome shotgun (WGS) entry which is preliminary data.</text>
</comment>
<sequence>MAICVAFRKQGISNAPPVPSAAAGVAEFWFAASAREFRFPGVVLSNKSSPTRRGAAMSRTAAISNGARCG</sequence>
<reference evidence="1 2" key="1">
    <citation type="submission" date="2019-11" db="EMBL/GenBank/DDBJ databases">
        <title>Whole genome sequence of Oryza granulata.</title>
        <authorList>
            <person name="Li W."/>
        </authorList>
    </citation>
    <scope>NUCLEOTIDE SEQUENCE [LARGE SCALE GENOMIC DNA]</scope>
    <source>
        <strain evidence="2">cv. Menghai</strain>
        <tissue evidence="1">Leaf</tissue>
    </source>
</reference>
<protein>
    <submittedName>
        <fullName evidence="1">Uncharacterized protein</fullName>
    </submittedName>
</protein>
<evidence type="ECO:0000313" key="2">
    <source>
        <dbReference type="Proteomes" id="UP000479710"/>
    </source>
</evidence>
<organism evidence="1 2">
    <name type="scientific">Oryza meyeriana var. granulata</name>
    <dbReference type="NCBI Taxonomy" id="110450"/>
    <lineage>
        <taxon>Eukaryota</taxon>
        <taxon>Viridiplantae</taxon>
        <taxon>Streptophyta</taxon>
        <taxon>Embryophyta</taxon>
        <taxon>Tracheophyta</taxon>
        <taxon>Spermatophyta</taxon>
        <taxon>Magnoliopsida</taxon>
        <taxon>Liliopsida</taxon>
        <taxon>Poales</taxon>
        <taxon>Poaceae</taxon>
        <taxon>BOP clade</taxon>
        <taxon>Oryzoideae</taxon>
        <taxon>Oryzeae</taxon>
        <taxon>Oryzinae</taxon>
        <taxon>Oryza</taxon>
        <taxon>Oryza meyeriana</taxon>
    </lineage>
</organism>
<name>A0A6G1DA94_9ORYZ</name>
<accession>A0A6G1DA94</accession>
<dbReference type="AlphaFoldDB" id="A0A6G1DA94"/>
<dbReference type="Proteomes" id="UP000479710">
    <property type="component" value="Unassembled WGS sequence"/>
</dbReference>
<dbReference type="EMBL" id="SPHZ02000007">
    <property type="protein sequence ID" value="KAF0909336.1"/>
    <property type="molecule type" value="Genomic_DNA"/>
</dbReference>
<evidence type="ECO:0000313" key="1">
    <source>
        <dbReference type="EMBL" id="KAF0909336.1"/>
    </source>
</evidence>